<dbReference type="InterPro" id="IPR003488">
    <property type="entry name" value="DprA"/>
</dbReference>
<sequence length="405" mass="42533">MIHETQVSEERTARMALGTLVEPGCRELGMLVRSVGAQEALARVIGGYGISDQLTGAVRARLRSAGLHGAADAGEQVAAQMGELAGRLGARIVTAADAEWPGAFDDLVRASREGNMLRRDTDPPMCVWLRGPLGLAETLERSVSVVGARAVTGYGGYVASEFAFGLAGRGWTVVSGGALGVDVTAHRGALIAGGTTVAVLACGIERAYPAANAAVLEQIGAEGLLVTEWAPGTMPHKTRFLTRNRVIAAASRGTVMVEAGSRSGARNTLGYARLLQRSAMVVPGPINSAMSVGCHIELRQPGTVLVTRVEEIIEEIGSVGELAEPIHGADRPEDDLDPLQARILDAVRARRATSAEQIAAVAGVSGRDARRTLPLLEELGFVVSSVDGYRLRSHPRAEVGEEEDR</sequence>
<dbReference type="Pfam" id="PF02481">
    <property type="entry name" value="DNA_processg_A"/>
    <property type="match status" value="1"/>
</dbReference>
<dbReference type="EMBL" id="BAABAT010000005">
    <property type="protein sequence ID" value="GAA4247885.1"/>
    <property type="molecule type" value="Genomic_DNA"/>
</dbReference>
<accession>A0ABP8D5K9</accession>
<dbReference type="RefSeq" id="WP_345124780.1">
    <property type="nucleotide sequence ID" value="NZ_BAABAT010000005.1"/>
</dbReference>
<gene>
    <name evidence="3" type="primary">dprA_1</name>
    <name evidence="3" type="ORF">GCM10022255_025560</name>
</gene>
<comment type="caution">
    <text evidence="3">The sequence shown here is derived from an EMBL/GenBank/DDBJ whole genome shotgun (WGS) entry which is preliminary data.</text>
</comment>
<dbReference type="Gene3D" id="3.40.50.450">
    <property type="match status" value="1"/>
</dbReference>
<organism evidence="3 4">
    <name type="scientific">Dactylosporangium darangshiense</name>
    <dbReference type="NCBI Taxonomy" id="579108"/>
    <lineage>
        <taxon>Bacteria</taxon>
        <taxon>Bacillati</taxon>
        <taxon>Actinomycetota</taxon>
        <taxon>Actinomycetes</taxon>
        <taxon>Micromonosporales</taxon>
        <taxon>Micromonosporaceae</taxon>
        <taxon>Dactylosporangium</taxon>
    </lineage>
</organism>
<dbReference type="InterPro" id="IPR057666">
    <property type="entry name" value="DrpA_SLOG"/>
</dbReference>
<evidence type="ECO:0000256" key="1">
    <source>
        <dbReference type="ARBA" id="ARBA00006525"/>
    </source>
</evidence>
<proteinExistence type="inferred from homology"/>
<dbReference type="PANTHER" id="PTHR43022">
    <property type="entry name" value="PROTEIN SMF"/>
    <property type="match status" value="1"/>
</dbReference>
<dbReference type="InterPro" id="IPR036390">
    <property type="entry name" value="WH_DNA-bd_sf"/>
</dbReference>
<evidence type="ECO:0000313" key="3">
    <source>
        <dbReference type="EMBL" id="GAA4247885.1"/>
    </source>
</evidence>
<dbReference type="PANTHER" id="PTHR43022:SF1">
    <property type="entry name" value="PROTEIN SMF"/>
    <property type="match status" value="1"/>
</dbReference>
<reference evidence="4" key="1">
    <citation type="journal article" date="2019" name="Int. J. Syst. Evol. Microbiol.">
        <title>The Global Catalogue of Microorganisms (GCM) 10K type strain sequencing project: providing services to taxonomists for standard genome sequencing and annotation.</title>
        <authorList>
            <consortium name="The Broad Institute Genomics Platform"/>
            <consortium name="The Broad Institute Genome Sequencing Center for Infectious Disease"/>
            <person name="Wu L."/>
            <person name="Ma J."/>
        </authorList>
    </citation>
    <scope>NUCLEOTIDE SEQUENCE [LARGE SCALE GENOMIC DNA]</scope>
    <source>
        <strain evidence="4">JCM 17441</strain>
    </source>
</reference>
<keyword evidence="4" id="KW-1185">Reference proteome</keyword>
<feature type="domain" description="Smf/DprA SLOG" evidence="2">
    <location>
        <begin position="93"/>
        <end position="316"/>
    </location>
</feature>
<dbReference type="SUPFAM" id="SSF46785">
    <property type="entry name" value="Winged helix' DNA-binding domain"/>
    <property type="match status" value="1"/>
</dbReference>
<dbReference type="Proteomes" id="UP001500620">
    <property type="component" value="Unassembled WGS sequence"/>
</dbReference>
<name>A0ABP8D5K9_9ACTN</name>
<protein>
    <submittedName>
        <fullName evidence="3">DNA-processing protein DprA</fullName>
    </submittedName>
</protein>
<evidence type="ECO:0000259" key="2">
    <source>
        <dbReference type="Pfam" id="PF02481"/>
    </source>
</evidence>
<comment type="similarity">
    <text evidence="1">Belongs to the DprA/Smf family.</text>
</comment>
<dbReference type="SUPFAM" id="SSF102405">
    <property type="entry name" value="MCP/YpsA-like"/>
    <property type="match status" value="1"/>
</dbReference>
<evidence type="ECO:0000313" key="4">
    <source>
        <dbReference type="Proteomes" id="UP001500620"/>
    </source>
</evidence>